<dbReference type="InterPro" id="IPR051092">
    <property type="entry name" value="FYVE_RhoGEF_PH"/>
</dbReference>
<dbReference type="GO" id="GO:0005737">
    <property type="term" value="C:cytoplasm"/>
    <property type="evidence" value="ECO:0007669"/>
    <property type="project" value="TreeGrafter"/>
</dbReference>
<dbReference type="PROSITE" id="PS50010">
    <property type="entry name" value="DH_2"/>
    <property type="match status" value="1"/>
</dbReference>
<gene>
    <name evidence="3" type="ORF">BGW38_001940</name>
</gene>
<dbReference type="InterPro" id="IPR000219">
    <property type="entry name" value="DH_dom"/>
</dbReference>
<feature type="compositionally biased region" description="Basic and acidic residues" evidence="1">
    <location>
        <begin position="660"/>
        <end position="677"/>
    </location>
</feature>
<reference evidence="3" key="1">
    <citation type="journal article" date="2020" name="Fungal Divers.">
        <title>Resolving the Mortierellaceae phylogeny through synthesis of multi-gene phylogenetics and phylogenomics.</title>
        <authorList>
            <person name="Vandepol N."/>
            <person name="Liber J."/>
            <person name="Desiro A."/>
            <person name="Na H."/>
            <person name="Kennedy M."/>
            <person name="Barry K."/>
            <person name="Grigoriev I.V."/>
            <person name="Miller A.N."/>
            <person name="O'Donnell K."/>
            <person name="Stajich J.E."/>
            <person name="Bonito G."/>
        </authorList>
    </citation>
    <scope>NUCLEOTIDE SEQUENCE</scope>
    <source>
        <strain evidence="3">KOD1015</strain>
    </source>
</reference>
<evidence type="ECO:0000259" key="2">
    <source>
        <dbReference type="PROSITE" id="PS50010"/>
    </source>
</evidence>
<keyword evidence="4" id="KW-1185">Reference proteome</keyword>
<dbReference type="Pfam" id="PF00621">
    <property type="entry name" value="RhoGEF"/>
    <property type="match status" value="1"/>
</dbReference>
<dbReference type="EMBL" id="JAABOA010001642">
    <property type="protein sequence ID" value="KAF9581154.1"/>
    <property type="molecule type" value="Genomic_DNA"/>
</dbReference>
<protein>
    <recommendedName>
        <fullName evidence="2">DH domain-containing protein</fullName>
    </recommendedName>
</protein>
<dbReference type="InterPro" id="IPR035899">
    <property type="entry name" value="DBL_dom_sf"/>
</dbReference>
<organism evidence="3 4">
    <name type="scientific">Lunasporangiospora selenospora</name>
    <dbReference type="NCBI Taxonomy" id="979761"/>
    <lineage>
        <taxon>Eukaryota</taxon>
        <taxon>Fungi</taxon>
        <taxon>Fungi incertae sedis</taxon>
        <taxon>Mucoromycota</taxon>
        <taxon>Mortierellomycotina</taxon>
        <taxon>Mortierellomycetes</taxon>
        <taxon>Mortierellales</taxon>
        <taxon>Mortierellaceae</taxon>
        <taxon>Lunasporangiospora</taxon>
    </lineage>
</organism>
<evidence type="ECO:0000313" key="3">
    <source>
        <dbReference type="EMBL" id="KAF9581154.1"/>
    </source>
</evidence>
<evidence type="ECO:0000256" key="1">
    <source>
        <dbReference type="SAM" id="MobiDB-lite"/>
    </source>
</evidence>
<feature type="region of interest" description="Disordered" evidence="1">
    <location>
        <begin position="657"/>
        <end position="690"/>
    </location>
</feature>
<name>A0A9P6KD78_9FUNG</name>
<feature type="region of interest" description="Disordered" evidence="1">
    <location>
        <begin position="1011"/>
        <end position="1076"/>
    </location>
</feature>
<sequence>MVLHKLSPPPLTSQQQYQAIEQTLARAGYDYEAYMEERPKIRNGSMVFSVLNGAVGNAPASQLMGYSPGGFQGASFAASGMASVTALNMSTGIEPGYCPTSGQGMLASGSTAAGSTVGGRTAGLCDSIVGMNIGIGAASSSALSPTSQPKRYAHTVRSSASSILSLGRNPKSEPPVMILPHYNSPYEAIFYNQPGKYNNPSISYHHHAVHFVGKDLRLGTICISARPEAGVTHFLVRTVLRFVSLEIPDDFRATTAFEVCRSYYPKKSEFQAMLHFALEHCLASVPQKDRSRHQVVRHQSAGDHSVFVLDDAGWMQSPRYIASLVAQLEEIKQEGFSHVLKNLEAQMKPAALTVDFVVPDNTSTNYEQERFWALFNSLGDHIEPEILLPESSRKALSLPVMRPGEKSAERRHNAILELIETEEKYKQRVQSIVDVYMKEAREFTGPSMPGKYELRVMFSNIEQILAVSSNFLKDLREYERAPSNMNLGDICKKNLQAMGGYKHYLMRYSKAQQIYSRLEKKSIAFQKYQEKCRDLAKTGPLGNLLVEPTQRIAKYPLLFKEIVSGTPANSPEVEGLKEAAEMAALIAHMEKAGPEQTLELLFNLRSAVENCPDRSVVAYLDGYDTNLLTGERGKAITLILFSDKVMIVRRPRGMTGEALFRPKESAESEKRRKDKGNGHSAPSNQSQSQLTGSFAQGAAGLIHAAASRSHWKFMGWMDLLKLQISCVEQTDPEGLFCISTRYHAEGKEDLWETTRGILPEDLNLRDNFISKFYQTLTLEKALSSSGVDNTSRLHVAELELFCNVFTESQYKDYRYKGEVALFYAHRSGPPVDVTPFMRLPTFVGMIQSTDAGFRAVLKSRANLNDVGDTIGAAEDINKFMDSDTFGIHLTELVANIQWTRYHFDPYESAQLHYCRVYMETDYFYRTANTFTKAASLRSKGLKKFRESATASISSARSSQAFHQHRHSNSFSSGIANLPGSHSGVMLGRSATTAGNYNHNWSGNCNANGSTQFGSPLSPNSPGNKSLYLSGSGPRRGRADSIATIDSAGEPDYDGNDNKTHQKAISPKEGVRQSQSSLTIDTIKSSVSVMNMLIPGRKKGLLSSMTFGNRSDKKL</sequence>
<feature type="domain" description="DH" evidence="2">
    <location>
        <begin position="410"/>
        <end position="581"/>
    </location>
</feature>
<dbReference type="PANTHER" id="PTHR12673">
    <property type="entry name" value="FACIOGENITAL DYSPLASIA PROTEIN"/>
    <property type="match status" value="1"/>
</dbReference>
<dbReference type="CDD" id="cd00160">
    <property type="entry name" value="RhoGEF"/>
    <property type="match status" value="1"/>
</dbReference>
<dbReference type="GO" id="GO:0005085">
    <property type="term" value="F:guanyl-nucleotide exchange factor activity"/>
    <property type="evidence" value="ECO:0007669"/>
    <property type="project" value="InterPro"/>
</dbReference>
<dbReference type="AlphaFoldDB" id="A0A9P6KD78"/>
<evidence type="ECO:0000313" key="4">
    <source>
        <dbReference type="Proteomes" id="UP000780801"/>
    </source>
</evidence>
<dbReference type="Proteomes" id="UP000780801">
    <property type="component" value="Unassembled WGS sequence"/>
</dbReference>
<dbReference type="OrthoDB" id="660555at2759"/>
<dbReference type="SMART" id="SM00325">
    <property type="entry name" value="RhoGEF"/>
    <property type="match status" value="1"/>
</dbReference>
<proteinExistence type="predicted"/>
<feature type="compositionally biased region" description="Polar residues" evidence="1">
    <location>
        <begin position="1011"/>
        <end position="1028"/>
    </location>
</feature>
<accession>A0A9P6KD78</accession>
<dbReference type="Gene3D" id="1.20.900.10">
    <property type="entry name" value="Dbl homology (DH) domain"/>
    <property type="match status" value="1"/>
</dbReference>
<comment type="caution">
    <text evidence="3">The sequence shown here is derived from an EMBL/GenBank/DDBJ whole genome shotgun (WGS) entry which is preliminary data.</text>
</comment>
<dbReference type="SUPFAM" id="SSF48065">
    <property type="entry name" value="DBL homology domain (DH-domain)"/>
    <property type="match status" value="1"/>
</dbReference>
<feature type="compositionally biased region" description="Polar residues" evidence="1">
    <location>
        <begin position="680"/>
        <end position="690"/>
    </location>
</feature>
<dbReference type="PANTHER" id="PTHR12673:SF159">
    <property type="entry name" value="LD03170P"/>
    <property type="match status" value="1"/>
</dbReference>